<name>A0ABQ9JJI3_9CUCU</name>
<feature type="non-terminal residue" evidence="1">
    <location>
        <position position="1"/>
    </location>
</feature>
<evidence type="ECO:0000313" key="1">
    <source>
        <dbReference type="EMBL" id="KAJ8977769.1"/>
    </source>
</evidence>
<feature type="non-terminal residue" evidence="1">
    <location>
        <position position="438"/>
    </location>
</feature>
<gene>
    <name evidence="1" type="ORF">NQ317_001680</name>
</gene>
<comment type="caution">
    <text evidence="1">The sequence shown here is derived from an EMBL/GenBank/DDBJ whole genome shotgun (WGS) entry which is preliminary data.</text>
</comment>
<proteinExistence type="predicted"/>
<evidence type="ECO:0000313" key="2">
    <source>
        <dbReference type="Proteomes" id="UP001162164"/>
    </source>
</evidence>
<protein>
    <submittedName>
        <fullName evidence="1">Uncharacterized protein</fullName>
    </submittedName>
</protein>
<dbReference type="EMBL" id="JAPWTJ010000511">
    <property type="protein sequence ID" value="KAJ8977769.1"/>
    <property type="molecule type" value="Genomic_DNA"/>
</dbReference>
<sequence length="438" mass="44422">VLPLALLGYVVIAKGSLHELPVHPGVGGFYLGPNSETIIKGPDGSVITVEANGGSVQVPPEVKPVLTAEPVLVEPLASTSEVVSVPADTSSAQAAANSTSVDSVAAGLSSATLVASPADQLSSSSAVAAALGSVYPPAVPVEIVQPDPHIIETEIVDALPVEPNQASDLVGPSGRITTSGSSSVISGPASTTISEPTKVILATPTVPAVPILSGRAPLQAAPVVEIVEDIPRPTVPPVLRPAILTATAVPPAQTIGPIVSTTLSPLKEVLSPTLGISSSTSATVNLVEPYNLEPAAIQLVKQPAATIESASSDGFPDNNGPLSIYSTALPPLLRREPIENPSSNSENSLNYAIINNRQLNLNPSLIPANNIIPPEIGHFPSRDTINIGNTVTVSSTSIPVELSGVQSINSNLGTDGSTSQVPASPAQNQIVFGNQPSQ</sequence>
<accession>A0ABQ9JJI3</accession>
<dbReference type="Proteomes" id="UP001162164">
    <property type="component" value="Unassembled WGS sequence"/>
</dbReference>
<reference evidence="1" key="1">
    <citation type="journal article" date="2023" name="Insect Mol. Biol.">
        <title>Genome sequencing provides insights into the evolution of gene families encoding plant cell wall-degrading enzymes in longhorned beetles.</title>
        <authorList>
            <person name="Shin N.R."/>
            <person name="Okamura Y."/>
            <person name="Kirsch R."/>
            <person name="Pauchet Y."/>
        </authorList>
    </citation>
    <scope>NUCLEOTIDE SEQUENCE</scope>
    <source>
        <strain evidence="1">MMC_N1</strain>
    </source>
</reference>
<keyword evidence="2" id="KW-1185">Reference proteome</keyword>
<organism evidence="1 2">
    <name type="scientific">Molorchus minor</name>
    <dbReference type="NCBI Taxonomy" id="1323400"/>
    <lineage>
        <taxon>Eukaryota</taxon>
        <taxon>Metazoa</taxon>
        <taxon>Ecdysozoa</taxon>
        <taxon>Arthropoda</taxon>
        <taxon>Hexapoda</taxon>
        <taxon>Insecta</taxon>
        <taxon>Pterygota</taxon>
        <taxon>Neoptera</taxon>
        <taxon>Endopterygota</taxon>
        <taxon>Coleoptera</taxon>
        <taxon>Polyphaga</taxon>
        <taxon>Cucujiformia</taxon>
        <taxon>Chrysomeloidea</taxon>
        <taxon>Cerambycidae</taxon>
        <taxon>Lamiinae</taxon>
        <taxon>Monochamini</taxon>
        <taxon>Molorchus</taxon>
    </lineage>
</organism>